<proteinExistence type="predicted"/>
<comment type="caution">
    <text evidence="3">The sequence shown here is derived from an EMBL/GenBank/DDBJ whole genome shotgun (WGS) entry which is preliminary data.</text>
</comment>
<evidence type="ECO:0000259" key="2">
    <source>
        <dbReference type="Pfam" id="PF25164"/>
    </source>
</evidence>
<name>A0A9D2AL08_9LACO</name>
<evidence type="ECO:0000313" key="4">
    <source>
        <dbReference type="Proteomes" id="UP000824231"/>
    </source>
</evidence>
<feature type="domain" description="Competence protein CoiA nuclease-like" evidence="1">
    <location>
        <begin position="57"/>
        <end position="145"/>
    </location>
</feature>
<sequence length="334" mass="39296">MIAKNEQGKLVLAWQACDAENYFCPECGETVGLRSGRYKEAYFAHHRQSTCINDVGESNLHLLGKQQMWQWANHQGWRPSLEVYLPTIQQRPDLLLTYFHQRIAMEFQCSPLSCERLIERNNGYRKLGLGFVWYLGPAYHRHLGKAKRAQFVQKYKDTPALFWWDINRHGPVYQPLRLTSLANKVQLLKQLYQLQRYPRSYLKLRAQVYQTGHLLNLCPLVGHCNEINTFLLQHSDFEWRVQLLLWLGKMPLHYSWTPEEWLRALDQRTLWQTCPCLTTSALEELQKRHLIKFTQDLVGAQIIGSTSFGYFLRQRPNWFADVGEKVTVIAKLSE</sequence>
<evidence type="ECO:0000259" key="1">
    <source>
        <dbReference type="Pfam" id="PF06054"/>
    </source>
</evidence>
<evidence type="ECO:0000313" key="3">
    <source>
        <dbReference type="EMBL" id="HIX36006.1"/>
    </source>
</evidence>
<reference evidence="3" key="2">
    <citation type="submission" date="2021-04" db="EMBL/GenBank/DDBJ databases">
        <authorList>
            <person name="Gilroy R."/>
        </authorList>
    </citation>
    <scope>NUCLEOTIDE SEQUENCE</scope>
    <source>
        <strain evidence="3">ChiSxjej3B15-572</strain>
    </source>
</reference>
<accession>A0A9D2AL08</accession>
<dbReference type="InterPro" id="IPR057253">
    <property type="entry name" value="CoiA-like_N"/>
</dbReference>
<dbReference type="Proteomes" id="UP000824231">
    <property type="component" value="Unassembled WGS sequence"/>
</dbReference>
<dbReference type="AlphaFoldDB" id="A0A9D2AL08"/>
<gene>
    <name evidence="3" type="ORF">H9856_06410</name>
</gene>
<dbReference type="Pfam" id="PF06054">
    <property type="entry name" value="CoiA_nuc"/>
    <property type="match status" value="1"/>
</dbReference>
<evidence type="ECO:0008006" key="5">
    <source>
        <dbReference type="Google" id="ProtNLM"/>
    </source>
</evidence>
<dbReference type="EMBL" id="DXFH01000025">
    <property type="protein sequence ID" value="HIX36006.1"/>
    <property type="molecule type" value="Genomic_DNA"/>
</dbReference>
<organism evidence="3 4">
    <name type="scientific">Candidatus Limosilactobacillus merdigallinarum</name>
    <dbReference type="NCBI Taxonomy" id="2838652"/>
    <lineage>
        <taxon>Bacteria</taxon>
        <taxon>Bacillati</taxon>
        <taxon>Bacillota</taxon>
        <taxon>Bacilli</taxon>
        <taxon>Lactobacillales</taxon>
        <taxon>Lactobacillaceae</taxon>
        <taxon>Limosilactobacillus</taxon>
    </lineage>
</organism>
<dbReference type="Pfam" id="PF25164">
    <property type="entry name" value="CoiA_N"/>
    <property type="match status" value="1"/>
</dbReference>
<dbReference type="InterPro" id="IPR010330">
    <property type="entry name" value="CoiA_nuc"/>
</dbReference>
<feature type="domain" description="Competence protein CoiA-like N-terminal" evidence="2">
    <location>
        <begin position="19"/>
        <end position="51"/>
    </location>
</feature>
<protein>
    <recommendedName>
        <fullName evidence="5">Competence protein CoiA</fullName>
    </recommendedName>
</protein>
<reference evidence="3" key="1">
    <citation type="journal article" date="2021" name="PeerJ">
        <title>Extensive microbial diversity within the chicken gut microbiome revealed by metagenomics and culture.</title>
        <authorList>
            <person name="Gilroy R."/>
            <person name="Ravi A."/>
            <person name="Getino M."/>
            <person name="Pursley I."/>
            <person name="Horton D.L."/>
            <person name="Alikhan N.F."/>
            <person name="Baker D."/>
            <person name="Gharbi K."/>
            <person name="Hall N."/>
            <person name="Watson M."/>
            <person name="Adriaenssens E.M."/>
            <person name="Foster-Nyarko E."/>
            <person name="Jarju S."/>
            <person name="Secka A."/>
            <person name="Antonio M."/>
            <person name="Oren A."/>
            <person name="Chaudhuri R.R."/>
            <person name="La Ragione R."/>
            <person name="Hildebrand F."/>
            <person name="Pallen M.J."/>
        </authorList>
    </citation>
    <scope>NUCLEOTIDE SEQUENCE</scope>
    <source>
        <strain evidence="3">ChiSxjej3B15-572</strain>
    </source>
</reference>